<comment type="caution">
    <text evidence="2">The sequence shown here is derived from an EMBL/GenBank/DDBJ whole genome shotgun (WGS) entry which is preliminary data.</text>
</comment>
<keyword evidence="1" id="KW-0812">Transmembrane</keyword>
<protein>
    <submittedName>
        <fullName evidence="2">Uncharacterized protein</fullName>
    </submittedName>
</protein>
<evidence type="ECO:0000313" key="2">
    <source>
        <dbReference type="EMBL" id="HIW86521.1"/>
    </source>
</evidence>
<sequence>MQKEKKNTPEKRGCLYSGIKISARAADALVALSCGALALCLFAAISLA</sequence>
<evidence type="ECO:0000256" key="1">
    <source>
        <dbReference type="SAM" id="Phobius"/>
    </source>
</evidence>
<organism evidence="2 3">
    <name type="scientific">Candidatus Eubacterium faecipullorum</name>
    <dbReference type="NCBI Taxonomy" id="2838571"/>
    <lineage>
        <taxon>Bacteria</taxon>
        <taxon>Bacillati</taxon>
        <taxon>Bacillota</taxon>
        <taxon>Clostridia</taxon>
        <taxon>Eubacteriales</taxon>
        <taxon>Eubacteriaceae</taxon>
        <taxon>Eubacterium</taxon>
    </lineage>
</organism>
<keyword evidence="1" id="KW-0472">Membrane</keyword>
<evidence type="ECO:0000313" key="3">
    <source>
        <dbReference type="Proteomes" id="UP000824205"/>
    </source>
</evidence>
<gene>
    <name evidence="2" type="ORF">IAA48_08515</name>
</gene>
<dbReference type="AlphaFoldDB" id="A0A9D1UH92"/>
<accession>A0A9D1UH92</accession>
<name>A0A9D1UH92_9FIRM</name>
<dbReference type="Proteomes" id="UP000824205">
    <property type="component" value="Unassembled WGS sequence"/>
</dbReference>
<reference evidence="2" key="1">
    <citation type="journal article" date="2021" name="PeerJ">
        <title>Extensive microbial diversity within the chicken gut microbiome revealed by metagenomics and culture.</title>
        <authorList>
            <person name="Gilroy R."/>
            <person name="Ravi A."/>
            <person name="Getino M."/>
            <person name="Pursley I."/>
            <person name="Horton D.L."/>
            <person name="Alikhan N.F."/>
            <person name="Baker D."/>
            <person name="Gharbi K."/>
            <person name="Hall N."/>
            <person name="Watson M."/>
            <person name="Adriaenssens E.M."/>
            <person name="Foster-Nyarko E."/>
            <person name="Jarju S."/>
            <person name="Secka A."/>
            <person name="Antonio M."/>
            <person name="Oren A."/>
            <person name="Chaudhuri R.R."/>
            <person name="La Ragione R."/>
            <person name="Hildebrand F."/>
            <person name="Pallen M.J."/>
        </authorList>
    </citation>
    <scope>NUCLEOTIDE SEQUENCE</scope>
    <source>
        <strain evidence="2">421</strain>
    </source>
</reference>
<proteinExistence type="predicted"/>
<reference evidence="2" key="2">
    <citation type="submission" date="2021-04" db="EMBL/GenBank/DDBJ databases">
        <authorList>
            <person name="Gilroy R."/>
        </authorList>
    </citation>
    <scope>NUCLEOTIDE SEQUENCE</scope>
    <source>
        <strain evidence="2">421</strain>
    </source>
</reference>
<keyword evidence="1" id="KW-1133">Transmembrane helix</keyword>
<feature type="transmembrane region" description="Helical" evidence="1">
    <location>
        <begin position="21"/>
        <end position="45"/>
    </location>
</feature>
<dbReference type="EMBL" id="DXGE01000034">
    <property type="protein sequence ID" value="HIW86521.1"/>
    <property type="molecule type" value="Genomic_DNA"/>
</dbReference>